<gene>
    <name evidence="2" type="ORF">BT67DRAFT_124984</name>
</gene>
<comment type="caution">
    <text evidence="2">The sequence shown here is derived from an EMBL/GenBank/DDBJ whole genome shotgun (WGS) entry which is preliminary data.</text>
</comment>
<reference evidence="2" key="1">
    <citation type="journal article" date="2023" name="Mol. Phylogenet. Evol.">
        <title>Genome-scale phylogeny and comparative genomics of the fungal order Sordariales.</title>
        <authorList>
            <person name="Hensen N."/>
            <person name="Bonometti L."/>
            <person name="Westerberg I."/>
            <person name="Brannstrom I.O."/>
            <person name="Guillou S."/>
            <person name="Cros-Aarteil S."/>
            <person name="Calhoun S."/>
            <person name="Haridas S."/>
            <person name="Kuo A."/>
            <person name="Mondo S."/>
            <person name="Pangilinan J."/>
            <person name="Riley R."/>
            <person name="LaButti K."/>
            <person name="Andreopoulos B."/>
            <person name="Lipzen A."/>
            <person name="Chen C."/>
            <person name="Yan M."/>
            <person name="Daum C."/>
            <person name="Ng V."/>
            <person name="Clum A."/>
            <person name="Steindorff A."/>
            <person name="Ohm R.A."/>
            <person name="Martin F."/>
            <person name="Silar P."/>
            <person name="Natvig D.O."/>
            <person name="Lalanne C."/>
            <person name="Gautier V."/>
            <person name="Ament-Velasquez S.L."/>
            <person name="Kruys A."/>
            <person name="Hutchinson M.I."/>
            <person name="Powell A.J."/>
            <person name="Barry K."/>
            <person name="Miller A.N."/>
            <person name="Grigoriev I.V."/>
            <person name="Debuchy R."/>
            <person name="Gladieux P."/>
            <person name="Hiltunen Thoren M."/>
            <person name="Johannesson H."/>
        </authorList>
    </citation>
    <scope>NUCLEOTIDE SEQUENCE</scope>
    <source>
        <strain evidence="2">CBS 123565</strain>
    </source>
</reference>
<keyword evidence="3" id="KW-1185">Reference proteome</keyword>
<evidence type="ECO:0000313" key="2">
    <source>
        <dbReference type="EMBL" id="KAK4137899.1"/>
    </source>
</evidence>
<feature type="transmembrane region" description="Helical" evidence="1">
    <location>
        <begin position="62"/>
        <end position="89"/>
    </location>
</feature>
<organism evidence="2 3">
    <name type="scientific">Trichocladium antarcticum</name>
    <dbReference type="NCBI Taxonomy" id="1450529"/>
    <lineage>
        <taxon>Eukaryota</taxon>
        <taxon>Fungi</taxon>
        <taxon>Dikarya</taxon>
        <taxon>Ascomycota</taxon>
        <taxon>Pezizomycotina</taxon>
        <taxon>Sordariomycetes</taxon>
        <taxon>Sordariomycetidae</taxon>
        <taxon>Sordariales</taxon>
        <taxon>Chaetomiaceae</taxon>
        <taxon>Trichocladium</taxon>
    </lineage>
</organism>
<accession>A0AAN6US16</accession>
<dbReference type="AlphaFoldDB" id="A0AAN6US16"/>
<keyword evidence="1" id="KW-1133">Transmembrane helix</keyword>
<name>A0AAN6US16_9PEZI</name>
<dbReference type="Proteomes" id="UP001304895">
    <property type="component" value="Unassembled WGS sequence"/>
</dbReference>
<protein>
    <submittedName>
        <fullName evidence="2">Uncharacterized protein</fullName>
    </submittedName>
</protein>
<evidence type="ECO:0000313" key="3">
    <source>
        <dbReference type="Proteomes" id="UP001304895"/>
    </source>
</evidence>
<keyword evidence="1" id="KW-0472">Membrane</keyword>
<evidence type="ECO:0000256" key="1">
    <source>
        <dbReference type="SAM" id="Phobius"/>
    </source>
</evidence>
<keyword evidence="1" id="KW-0812">Transmembrane</keyword>
<sequence>MQGGSWTVSLLRTSRLFHCSPSRVFWTNSNSRKSQVAAHAQLGVGAGLSVSRALPRSRHSGVICAFHISFGQAATGCLIWPACILIYFFSTFIFTECWSHPVLPLTPMSQAQAQRESDEDRSYGLPTCQTRSCPVRF</sequence>
<dbReference type="EMBL" id="MU853402">
    <property type="protein sequence ID" value="KAK4137899.1"/>
    <property type="molecule type" value="Genomic_DNA"/>
</dbReference>
<reference evidence="2" key="2">
    <citation type="submission" date="2023-05" db="EMBL/GenBank/DDBJ databases">
        <authorList>
            <consortium name="Lawrence Berkeley National Laboratory"/>
            <person name="Steindorff A."/>
            <person name="Hensen N."/>
            <person name="Bonometti L."/>
            <person name="Westerberg I."/>
            <person name="Brannstrom I.O."/>
            <person name="Guillou S."/>
            <person name="Cros-Aarteil S."/>
            <person name="Calhoun S."/>
            <person name="Haridas S."/>
            <person name="Kuo A."/>
            <person name="Mondo S."/>
            <person name="Pangilinan J."/>
            <person name="Riley R."/>
            <person name="Labutti K."/>
            <person name="Andreopoulos B."/>
            <person name="Lipzen A."/>
            <person name="Chen C."/>
            <person name="Yanf M."/>
            <person name="Daum C."/>
            <person name="Ng V."/>
            <person name="Clum A."/>
            <person name="Ohm R."/>
            <person name="Martin F."/>
            <person name="Silar P."/>
            <person name="Natvig D."/>
            <person name="Lalanne C."/>
            <person name="Gautier V."/>
            <person name="Ament-Velasquez S.L."/>
            <person name="Kruys A."/>
            <person name="Hutchinson M.I."/>
            <person name="Powell A.J."/>
            <person name="Barry K."/>
            <person name="Miller A.N."/>
            <person name="Grigoriev I.V."/>
            <person name="Debuchy R."/>
            <person name="Gladieux P."/>
            <person name="Thoren M.H."/>
            <person name="Johannesson H."/>
        </authorList>
    </citation>
    <scope>NUCLEOTIDE SEQUENCE</scope>
    <source>
        <strain evidence="2">CBS 123565</strain>
    </source>
</reference>
<proteinExistence type="predicted"/>